<dbReference type="InterPro" id="IPR036188">
    <property type="entry name" value="FAD/NAD-bd_sf"/>
</dbReference>
<dbReference type="NCBIfam" id="NF003611">
    <property type="entry name" value="PRK05257.3-2"/>
    <property type="match status" value="1"/>
</dbReference>
<dbReference type="STRING" id="1549858.MC45_16860"/>
<dbReference type="UniPathway" id="UPA00223">
    <property type="reaction ID" value="UER01008"/>
</dbReference>
<dbReference type="EC" id="1.1.5.4" evidence="9"/>
<evidence type="ECO:0000256" key="4">
    <source>
        <dbReference type="ARBA" id="ARBA00006389"/>
    </source>
</evidence>
<evidence type="ECO:0000256" key="6">
    <source>
        <dbReference type="ARBA" id="ARBA00022630"/>
    </source>
</evidence>
<dbReference type="InterPro" id="IPR006311">
    <property type="entry name" value="TAT_signal"/>
</dbReference>
<evidence type="ECO:0000256" key="7">
    <source>
        <dbReference type="ARBA" id="ARBA00022827"/>
    </source>
</evidence>
<dbReference type="NCBIfam" id="NF003606">
    <property type="entry name" value="PRK05257.2-1"/>
    <property type="match status" value="1"/>
</dbReference>
<evidence type="ECO:0000313" key="10">
    <source>
        <dbReference type="EMBL" id="AIT08340.1"/>
    </source>
</evidence>
<gene>
    <name evidence="9" type="primary">mqo</name>
    <name evidence="10" type="ORF">MC45_16860</name>
</gene>
<dbReference type="NCBIfam" id="TIGR01320">
    <property type="entry name" value="mal_quin_oxido"/>
    <property type="match status" value="1"/>
</dbReference>
<evidence type="ECO:0000256" key="5">
    <source>
        <dbReference type="ARBA" id="ARBA00022532"/>
    </source>
</evidence>
<dbReference type="HAMAP" id="MF_00212">
    <property type="entry name" value="MQO"/>
    <property type="match status" value="1"/>
</dbReference>
<keyword evidence="11" id="KW-1185">Reference proteome</keyword>
<comment type="catalytic activity">
    <reaction evidence="1 9">
        <text>(S)-malate + a quinone = a quinol + oxaloacetate</text>
        <dbReference type="Rhea" id="RHEA:46012"/>
        <dbReference type="ChEBI" id="CHEBI:15589"/>
        <dbReference type="ChEBI" id="CHEBI:16452"/>
        <dbReference type="ChEBI" id="CHEBI:24646"/>
        <dbReference type="ChEBI" id="CHEBI:132124"/>
        <dbReference type="EC" id="1.1.5.4"/>
    </reaction>
</comment>
<dbReference type="SUPFAM" id="SSF51905">
    <property type="entry name" value="FAD/NAD(P)-binding domain"/>
    <property type="match status" value="1"/>
</dbReference>
<reference evidence="10 11" key="1">
    <citation type="submission" date="2014-09" db="EMBL/GenBank/DDBJ databases">
        <title>Using Illumina technology Improving SMRT sequencing Genome Assembly by RASTools.</title>
        <authorList>
            <person name="Zhou Y."/>
            <person name="Ma T."/>
            <person name="Liu T."/>
        </authorList>
    </citation>
    <scope>NUCLEOTIDE SEQUENCE [LARGE SCALE GENOMIC DNA]</scope>
    <source>
        <strain evidence="10 11">ATCC 55669</strain>
    </source>
</reference>
<sequence>MHSDPRELAPTADMSTLPAAAVTRRGLIGAVAAAGGASLLPAAARAQARSEQSVDVLLIGGGIMSATLGVLLRQLEPTWTIEMVERLDRAAGESSDGWNNAGTGHSALCELNYTPVNAADGRVEIAKAIEINEQWQITRQFLSHQLRAGVLSDPRAFINSTPHMNLVWGRENVEFLRKRHAALGASPLFSGMEFTTDPHQIGQWVPLMMEGRSGGLPLAATRSPLGTDCDWGEVTRQYITSLSRQTGVTLTSGHEVRKLERNADKSWRVTAEATNGGGKRIINARFVFAGAGGGALPILQASGIPEADNYAGFPVGGSFLVSEKPEIADRHLAKVYGKAAVGSPPMSVPHLDTRYFDKRRALLFGPFATFSTKFLKHGSYFDLPASVTLDNFRPMMAVGWDNFDLVEYLAGQLMMSDEDRLKALREYLPGARAEDWKLWQAGQRVQIIKRDPEKGGVLKLGTEIVASKDGSIAALLGASPGASTAPAIMLNLLKTVFPKRLATPAWQDGLRKIVPSYGIALNDHPDLLAQEWAQTSDALQLTTPPPAVHVATRPRPAATRVKADRHPDLAL</sequence>
<dbReference type="EMBL" id="CP009571">
    <property type="protein sequence ID" value="AIT08340.1"/>
    <property type="molecule type" value="Genomic_DNA"/>
</dbReference>
<evidence type="ECO:0000256" key="9">
    <source>
        <dbReference type="HAMAP-Rule" id="MF_00212"/>
    </source>
</evidence>
<name>A0A097EL97_9SPHN</name>
<keyword evidence="5 9" id="KW-0816">Tricarboxylic acid cycle</keyword>
<dbReference type="NCBIfam" id="NF003605">
    <property type="entry name" value="PRK05257.1-4"/>
    <property type="match status" value="1"/>
</dbReference>
<dbReference type="AlphaFoldDB" id="A0A097EL97"/>
<dbReference type="NCBIfam" id="NF003603">
    <property type="entry name" value="PRK05257.1-1"/>
    <property type="match status" value="1"/>
</dbReference>
<dbReference type="KEGG" id="stax:MC45_16860"/>
<proteinExistence type="inferred from homology"/>
<dbReference type="PROSITE" id="PS51318">
    <property type="entry name" value="TAT"/>
    <property type="match status" value="1"/>
</dbReference>
<dbReference type="PANTHER" id="PTHR43104">
    <property type="entry name" value="L-2-HYDROXYGLUTARATE DEHYDROGENASE, MITOCHONDRIAL"/>
    <property type="match status" value="1"/>
</dbReference>
<dbReference type="NCBIfam" id="NF009875">
    <property type="entry name" value="PRK13339.1"/>
    <property type="match status" value="1"/>
</dbReference>
<dbReference type="PANTHER" id="PTHR43104:SF2">
    <property type="entry name" value="L-2-HYDROXYGLUTARATE DEHYDROGENASE, MITOCHONDRIAL"/>
    <property type="match status" value="1"/>
</dbReference>
<comment type="similarity">
    <text evidence="4 9">Belongs to the MQO family.</text>
</comment>
<keyword evidence="7 9" id="KW-0274">FAD</keyword>
<dbReference type="Pfam" id="PF06039">
    <property type="entry name" value="Mqo"/>
    <property type="match status" value="1"/>
</dbReference>
<keyword evidence="8 9" id="KW-0560">Oxidoreductase</keyword>
<keyword evidence="6 9" id="KW-0285">Flavoprotein</keyword>
<dbReference type="GO" id="GO:0006099">
    <property type="term" value="P:tricarboxylic acid cycle"/>
    <property type="evidence" value="ECO:0007669"/>
    <property type="project" value="UniProtKB-UniRule"/>
</dbReference>
<evidence type="ECO:0000256" key="3">
    <source>
        <dbReference type="ARBA" id="ARBA00005012"/>
    </source>
</evidence>
<dbReference type="Proteomes" id="UP000033200">
    <property type="component" value="Chromosome"/>
</dbReference>
<evidence type="ECO:0000256" key="1">
    <source>
        <dbReference type="ARBA" id="ARBA00001139"/>
    </source>
</evidence>
<comment type="cofactor">
    <cofactor evidence="2 9">
        <name>FAD</name>
        <dbReference type="ChEBI" id="CHEBI:57692"/>
    </cofactor>
</comment>
<comment type="pathway">
    <text evidence="3 9">Carbohydrate metabolism; tricarboxylic acid cycle; oxaloacetate from (S)-malate (quinone route): step 1/1.</text>
</comment>
<dbReference type="HOGENOM" id="CLU_028151_0_0_5"/>
<protein>
    <recommendedName>
        <fullName evidence="9">Probable malate:quinone oxidoreductase</fullName>
        <ecNumber evidence="9">1.1.5.4</ecNumber>
    </recommendedName>
    <alternativeName>
        <fullName evidence="9">MQO</fullName>
    </alternativeName>
    <alternativeName>
        <fullName evidence="9">Malate dehydrogenase [quinone]</fullName>
    </alternativeName>
</protein>
<dbReference type="RefSeq" id="WP_038667801.1">
    <property type="nucleotide sequence ID" value="NZ_CP009571.1"/>
</dbReference>
<evidence type="ECO:0000313" key="11">
    <source>
        <dbReference type="Proteomes" id="UP000033200"/>
    </source>
</evidence>
<dbReference type="eggNOG" id="COG0579">
    <property type="taxonomic scope" value="Bacteria"/>
</dbReference>
<accession>A0A097EL97</accession>
<organism evidence="10 11">
    <name type="scientific">Sphingomonas taxi</name>
    <dbReference type="NCBI Taxonomy" id="1549858"/>
    <lineage>
        <taxon>Bacteria</taxon>
        <taxon>Pseudomonadati</taxon>
        <taxon>Pseudomonadota</taxon>
        <taxon>Alphaproteobacteria</taxon>
        <taxon>Sphingomonadales</taxon>
        <taxon>Sphingomonadaceae</taxon>
        <taxon>Sphingomonas</taxon>
    </lineage>
</organism>
<dbReference type="GO" id="GO:0008924">
    <property type="term" value="F:L-malate dehydrogenase (quinone) activity"/>
    <property type="evidence" value="ECO:0007669"/>
    <property type="project" value="UniProtKB-UniRule"/>
</dbReference>
<dbReference type="GO" id="GO:0047545">
    <property type="term" value="F:(S)-2-hydroxyglutarate dehydrogenase activity"/>
    <property type="evidence" value="ECO:0007669"/>
    <property type="project" value="TreeGrafter"/>
</dbReference>
<evidence type="ECO:0000256" key="2">
    <source>
        <dbReference type="ARBA" id="ARBA00001974"/>
    </source>
</evidence>
<dbReference type="InterPro" id="IPR006231">
    <property type="entry name" value="MQO"/>
</dbReference>
<evidence type="ECO:0000256" key="8">
    <source>
        <dbReference type="ARBA" id="ARBA00023002"/>
    </source>
</evidence>